<protein>
    <submittedName>
        <fullName evidence="2">Uncharacterized protein</fullName>
    </submittedName>
</protein>
<proteinExistence type="predicted"/>
<dbReference type="AlphaFoldDB" id="A0A3N0Z4L5"/>
<accession>A0A3N0Z4L5</accession>
<comment type="caution">
    <text evidence="2">The sequence shown here is derived from an EMBL/GenBank/DDBJ whole genome shotgun (WGS) entry which is preliminary data.</text>
</comment>
<organism evidence="2 3">
    <name type="scientific">Anabarilius grahami</name>
    <name type="common">Kanglang fish</name>
    <name type="synonym">Barilius grahami</name>
    <dbReference type="NCBI Taxonomy" id="495550"/>
    <lineage>
        <taxon>Eukaryota</taxon>
        <taxon>Metazoa</taxon>
        <taxon>Chordata</taxon>
        <taxon>Craniata</taxon>
        <taxon>Vertebrata</taxon>
        <taxon>Euteleostomi</taxon>
        <taxon>Actinopterygii</taxon>
        <taxon>Neopterygii</taxon>
        <taxon>Teleostei</taxon>
        <taxon>Ostariophysi</taxon>
        <taxon>Cypriniformes</taxon>
        <taxon>Xenocyprididae</taxon>
        <taxon>Xenocypridinae</taxon>
        <taxon>Xenocypridinae incertae sedis</taxon>
        <taxon>Anabarilius</taxon>
    </lineage>
</organism>
<name>A0A3N0Z4L5_ANAGA</name>
<sequence length="119" mass="12594">MESRQLADAVLSVFEPCVCSGIDTDEASSVSAASVRTTMTSAQTKQLSAPSLIGACCRLIDWSCNGLTPAPSSRPQSSPLIHFSPLGHPGLASPPPVGLGRERERDRAEEEYIHFAVAI</sequence>
<reference evidence="2 3" key="1">
    <citation type="submission" date="2018-10" db="EMBL/GenBank/DDBJ databases">
        <title>Genome assembly for a Yunnan-Guizhou Plateau 3E fish, Anabarilius grahami (Regan), and its evolutionary and genetic applications.</title>
        <authorList>
            <person name="Jiang W."/>
        </authorList>
    </citation>
    <scope>NUCLEOTIDE SEQUENCE [LARGE SCALE GENOMIC DNA]</scope>
    <source>
        <strain evidence="2">AG-KIZ</strain>
        <tissue evidence="2">Muscle</tissue>
    </source>
</reference>
<gene>
    <name evidence="2" type="ORF">DPX16_8461</name>
</gene>
<keyword evidence="3" id="KW-1185">Reference proteome</keyword>
<feature type="region of interest" description="Disordered" evidence="1">
    <location>
        <begin position="72"/>
        <end position="105"/>
    </location>
</feature>
<evidence type="ECO:0000313" key="2">
    <source>
        <dbReference type="EMBL" id="ROL52898.1"/>
    </source>
</evidence>
<dbReference type="EMBL" id="RJVU01014363">
    <property type="protein sequence ID" value="ROL52898.1"/>
    <property type="molecule type" value="Genomic_DNA"/>
</dbReference>
<evidence type="ECO:0000313" key="3">
    <source>
        <dbReference type="Proteomes" id="UP000281406"/>
    </source>
</evidence>
<evidence type="ECO:0000256" key="1">
    <source>
        <dbReference type="SAM" id="MobiDB-lite"/>
    </source>
</evidence>
<dbReference type="Proteomes" id="UP000281406">
    <property type="component" value="Unassembled WGS sequence"/>
</dbReference>